<dbReference type="Pfam" id="PF02826">
    <property type="entry name" value="2-Hacid_dh_C"/>
    <property type="match status" value="1"/>
</dbReference>
<gene>
    <name evidence="7" type="ORF">D7Z94_07275</name>
</gene>
<dbReference type="GO" id="GO:0016616">
    <property type="term" value="F:oxidoreductase activity, acting on the CH-OH group of donors, NAD or NADP as acceptor"/>
    <property type="evidence" value="ECO:0007669"/>
    <property type="project" value="InterPro"/>
</dbReference>
<evidence type="ECO:0000256" key="1">
    <source>
        <dbReference type="ARBA" id="ARBA00005854"/>
    </source>
</evidence>
<dbReference type="Gene3D" id="3.40.50.720">
    <property type="entry name" value="NAD(P)-binding Rossmann-like Domain"/>
    <property type="match status" value="2"/>
</dbReference>
<dbReference type="RefSeq" id="WP_120710919.1">
    <property type="nucleotide sequence ID" value="NZ_RBCJ01000002.1"/>
</dbReference>
<dbReference type="Proteomes" id="UP000276603">
    <property type="component" value="Unassembled WGS sequence"/>
</dbReference>
<keyword evidence="3" id="KW-0520">NAD</keyword>
<evidence type="ECO:0000259" key="6">
    <source>
        <dbReference type="Pfam" id="PF02826"/>
    </source>
</evidence>
<dbReference type="InterPro" id="IPR050418">
    <property type="entry name" value="D-iso_2-hydroxyacid_DH_PdxB"/>
</dbReference>
<comment type="similarity">
    <text evidence="1 4">Belongs to the D-isomer specific 2-hydroxyacid dehydrogenase family.</text>
</comment>
<dbReference type="FunFam" id="3.40.50.720:FF:000203">
    <property type="entry name" value="D-3-phosphoglycerate dehydrogenase (SerA)"/>
    <property type="match status" value="1"/>
</dbReference>
<keyword evidence="8" id="KW-1185">Reference proteome</keyword>
<dbReference type="OrthoDB" id="9777288at2"/>
<evidence type="ECO:0000256" key="2">
    <source>
        <dbReference type="ARBA" id="ARBA00023002"/>
    </source>
</evidence>
<reference evidence="7 8" key="1">
    <citation type="submission" date="2018-10" db="EMBL/GenBank/DDBJ databases">
        <title>Ulvibacterium marinum gen. nov., sp. nov., a novel marine bacterium of the family Flavobacteriaceae, isolated from a culture of the green alga Ulva prolifera.</title>
        <authorList>
            <person name="Zhang Z."/>
        </authorList>
    </citation>
    <scope>NUCLEOTIDE SEQUENCE [LARGE SCALE GENOMIC DNA]</scope>
    <source>
        <strain evidence="7 8">CCMM003</strain>
    </source>
</reference>
<dbReference type="InterPro" id="IPR029753">
    <property type="entry name" value="D-isomer_DH_CS"/>
</dbReference>
<sequence length="323" mass="35063">MSLKLTVLDGYTLNPGDLSWDDLRTLGALTIYDRTEYANDKILEVIGEAEVIFTNKTPLPKAVLQKAPNLKYIGLLATGFNVVDVKAARSLGITVTNVPSYGTTAVAQMTMALVLELCHQIGAHNRAVKQGRWSESKDFSFWDFPLIELAGKTMGIIGFGRIGQATGRLANAFGMHVLATANRKRPELETPNCRYTDLNTLLAQSDIISLHCPLTAETEGIINNANIAKMKDGVMIINTARGPLIVENDLKTGLSTGKVAWAAIDVVNQEPMSPDNVLLTADNCLITPHIAWAPKESRTRLMNIAVGNLKAFLQGNPINVVNP</sequence>
<dbReference type="EMBL" id="RBCJ01000002">
    <property type="protein sequence ID" value="RKN80762.1"/>
    <property type="molecule type" value="Genomic_DNA"/>
</dbReference>
<dbReference type="PANTHER" id="PTHR43761">
    <property type="entry name" value="D-ISOMER SPECIFIC 2-HYDROXYACID DEHYDROGENASE FAMILY PROTEIN (AFU_ORTHOLOGUE AFUA_1G13630)"/>
    <property type="match status" value="1"/>
</dbReference>
<dbReference type="GO" id="GO:0051287">
    <property type="term" value="F:NAD binding"/>
    <property type="evidence" value="ECO:0007669"/>
    <property type="project" value="InterPro"/>
</dbReference>
<accession>A0A3B0C5E3</accession>
<protein>
    <submittedName>
        <fullName evidence="7">D-2-hydroxyacid dehydrogenase</fullName>
    </submittedName>
</protein>
<evidence type="ECO:0000313" key="8">
    <source>
        <dbReference type="Proteomes" id="UP000276603"/>
    </source>
</evidence>
<dbReference type="InterPro" id="IPR036291">
    <property type="entry name" value="NAD(P)-bd_dom_sf"/>
</dbReference>
<dbReference type="SUPFAM" id="SSF51735">
    <property type="entry name" value="NAD(P)-binding Rossmann-fold domains"/>
    <property type="match status" value="1"/>
</dbReference>
<keyword evidence="2 4" id="KW-0560">Oxidoreductase</keyword>
<proteinExistence type="inferred from homology"/>
<evidence type="ECO:0000256" key="4">
    <source>
        <dbReference type="RuleBase" id="RU003719"/>
    </source>
</evidence>
<dbReference type="PROSITE" id="PS00671">
    <property type="entry name" value="D_2_HYDROXYACID_DH_3"/>
    <property type="match status" value="1"/>
</dbReference>
<feature type="domain" description="D-isomer specific 2-hydroxyacid dehydrogenase catalytic" evidence="5">
    <location>
        <begin position="30"/>
        <end position="322"/>
    </location>
</feature>
<organism evidence="7 8">
    <name type="scientific">Ulvibacterium marinum</name>
    <dbReference type="NCBI Taxonomy" id="2419782"/>
    <lineage>
        <taxon>Bacteria</taxon>
        <taxon>Pseudomonadati</taxon>
        <taxon>Bacteroidota</taxon>
        <taxon>Flavobacteriia</taxon>
        <taxon>Flavobacteriales</taxon>
        <taxon>Flavobacteriaceae</taxon>
        <taxon>Ulvibacterium</taxon>
    </lineage>
</organism>
<evidence type="ECO:0000259" key="5">
    <source>
        <dbReference type="Pfam" id="PF00389"/>
    </source>
</evidence>
<feature type="domain" description="D-isomer specific 2-hydroxyacid dehydrogenase NAD-binding" evidence="6">
    <location>
        <begin position="111"/>
        <end position="291"/>
    </location>
</feature>
<dbReference type="InterPro" id="IPR006140">
    <property type="entry name" value="D-isomer_DH_NAD-bd"/>
</dbReference>
<dbReference type="PROSITE" id="PS00670">
    <property type="entry name" value="D_2_HYDROXYACID_DH_2"/>
    <property type="match status" value="1"/>
</dbReference>
<dbReference type="AlphaFoldDB" id="A0A3B0C5E3"/>
<dbReference type="InterPro" id="IPR006139">
    <property type="entry name" value="D-isomer_2_OHA_DH_cat_dom"/>
</dbReference>
<dbReference type="Pfam" id="PF00389">
    <property type="entry name" value="2-Hacid_dh"/>
    <property type="match status" value="1"/>
</dbReference>
<evidence type="ECO:0000256" key="3">
    <source>
        <dbReference type="ARBA" id="ARBA00023027"/>
    </source>
</evidence>
<evidence type="ECO:0000313" key="7">
    <source>
        <dbReference type="EMBL" id="RKN80762.1"/>
    </source>
</evidence>
<dbReference type="CDD" id="cd12162">
    <property type="entry name" value="2-Hacid_dh_4"/>
    <property type="match status" value="1"/>
</dbReference>
<comment type="caution">
    <text evidence="7">The sequence shown here is derived from an EMBL/GenBank/DDBJ whole genome shotgun (WGS) entry which is preliminary data.</text>
</comment>
<name>A0A3B0C5E3_9FLAO</name>
<dbReference type="SUPFAM" id="SSF52283">
    <property type="entry name" value="Formate/glycerate dehydrogenase catalytic domain-like"/>
    <property type="match status" value="1"/>
</dbReference>
<dbReference type="PANTHER" id="PTHR43761:SF1">
    <property type="entry name" value="D-ISOMER SPECIFIC 2-HYDROXYACID DEHYDROGENASE CATALYTIC DOMAIN-CONTAINING PROTEIN-RELATED"/>
    <property type="match status" value="1"/>
</dbReference>